<comment type="caution">
    <text evidence="3">The sequence shown here is derived from an EMBL/GenBank/DDBJ whole genome shotgun (WGS) entry which is preliminary data.</text>
</comment>
<feature type="compositionally biased region" description="Basic and acidic residues" evidence="1">
    <location>
        <begin position="1"/>
        <end position="14"/>
    </location>
</feature>
<evidence type="ECO:0000313" key="3">
    <source>
        <dbReference type="EMBL" id="KFH11687.1"/>
    </source>
</evidence>
<dbReference type="Proteomes" id="UP000028821">
    <property type="component" value="Unassembled WGS sequence"/>
</dbReference>
<feature type="region of interest" description="Disordered" evidence="1">
    <location>
        <begin position="1"/>
        <end position="38"/>
    </location>
</feature>
<organism evidence="3 4">
    <name type="scientific">Toxoplasma gondii MAS</name>
    <dbReference type="NCBI Taxonomy" id="943118"/>
    <lineage>
        <taxon>Eukaryota</taxon>
        <taxon>Sar</taxon>
        <taxon>Alveolata</taxon>
        <taxon>Apicomplexa</taxon>
        <taxon>Conoidasida</taxon>
        <taxon>Coccidia</taxon>
        <taxon>Eucoccidiorida</taxon>
        <taxon>Eimeriorina</taxon>
        <taxon>Sarcocystidae</taxon>
        <taxon>Toxoplasma</taxon>
    </lineage>
</organism>
<dbReference type="AlphaFoldDB" id="A0A086QGF5"/>
<evidence type="ECO:0000256" key="2">
    <source>
        <dbReference type="SAM" id="Phobius"/>
    </source>
</evidence>
<name>A0A086QGF5_TOXGO</name>
<sequence length="292" mass="32145">EKKENSREEQQGEGKHKKRRRQNGDAPGSPSSLLSEEERTAADADAESSFRCLVCSFRSFCRVAFQFNQPIFFFSSSCRSPRPASLFPLFASHVLSLLLFLSCFLSFFFVRLPGCSISSVGPSFSSATLCQDSFLVGSSVGSQPFRVLSCFSCRGSSSSPPSLRASSLVCCLHLRRLQAMRKHGHVWLSRAIGTETVEARRGKQRRLHQTRPACSRHGLPPPSRVYGDSLCSPVRGSGFFARRRLQRSAKGLGGGGPRRSLRGIRPAAGRRRCVASDRSCPLLYSFSQLLSA</sequence>
<dbReference type="VEuPathDB" id="ToxoDB:TGMAS_202160A"/>
<keyword evidence="2" id="KW-0472">Membrane</keyword>
<gene>
    <name evidence="3" type="ORF">TGMAS_202160A</name>
</gene>
<keyword evidence="2" id="KW-0812">Transmembrane</keyword>
<feature type="transmembrane region" description="Helical" evidence="2">
    <location>
        <begin position="86"/>
        <end position="110"/>
    </location>
</feature>
<feature type="non-terminal residue" evidence="3">
    <location>
        <position position="292"/>
    </location>
</feature>
<dbReference type="EMBL" id="AEXC02001617">
    <property type="protein sequence ID" value="KFH11687.1"/>
    <property type="molecule type" value="Genomic_DNA"/>
</dbReference>
<protein>
    <submittedName>
        <fullName evidence="3">ABC1 family protein</fullName>
    </submittedName>
</protein>
<keyword evidence="2" id="KW-1133">Transmembrane helix</keyword>
<evidence type="ECO:0000313" key="4">
    <source>
        <dbReference type="Proteomes" id="UP000028821"/>
    </source>
</evidence>
<evidence type="ECO:0000256" key="1">
    <source>
        <dbReference type="SAM" id="MobiDB-lite"/>
    </source>
</evidence>
<feature type="non-terminal residue" evidence="3">
    <location>
        <position position="1"/>
    </location>
</feature>
<reference evidence="3 4" key="1">
    <citation type="submission" date="2014-04" db="EMBL/GenBank/DDBJ databases">
        <authorList>
            <person name="Sibley D."/>
            <person name="Venepally P."/>
            <person name="Karamycheva S."/>
            <person name="Hadjithomas M."/>
            <person name="Khan A."/>
            <person name="Brunk B."/>
            <person name="Roos D."/>
            <person name="Caler E."/>
            <person name="Lorenzi H."/>
        </authorList>
    </citation>
    <scope>NUCLEOTIDE SEQUENCE [LARGE SCALE GENOMIC DNA]</scope>
    <source>
        <strain evidence="3 4">MAS</strain>
    </source>
</reference>
<accession>A0A086QGF5</accession>
<proteinExistence type="predicted"/>